<comment type="pathway">
    <text evidence="1">Cofactor biosynthesis; adenosylcobalamin biosynthesis.</text>
</comment>
<sequence length="183" mass="19775">MKWFKDEDFVRGNIPMTKFEVRAVTMAVLDIEEGDVLLDVGAGTGSISIQAAALGAEVTAIEREVEGAELITKNAEKLCVKVNVINGSAPEDINKVDGFNKVFVGGSGGNLRDIIKAADSKLKANGLIVGNFVTPDNMVTFKNCLKEFGYTEIEARLIQTANMDKIGLLKGQNPVFIVKGRKR</sequence>
<dbReference type="InterPro" id="IPR014008">
    <property type="entry name" value="Cbl_synth_MTase_CbiT"/>
</dbReference>
<reference evidence="6 7" key="1">
    <citation type="journal article" date="2014" name="Genome Announc.">
        <title>Draft Genome Sequence of Fervidicella metallireducens Strain AeBT, an Iron-Reducing Thermoanaerobe from the Great Artesian Basin.</title>
        <authorList>
            <person name="Patel B.K."/>
        </authorList>
    </citation>
    <scope>NUCLEOTIDE SEQUENCE [LARGE SCALE GENOMIC DNA]</scope>
    <source>
        <strain evidence="6 7">AeB</strain>
    </source>
</reference>
<evidence type="ECO:0000256" key="1">
    <source>
        <dbReference type="ARBA" id="ARBA00004953"/>
    </source>
</evidence>
<keyword evidence="3" id="KW-0489">Methyltransferase</keyword>
<dbReference type="UniPathway" id="UPA00148"/>
<evidence type="ECO:0000313" key="6">
    <source>
        <dbReference type="EMBL" id="EYE89227.1"/>
    </source>
</evidence>
<dbReference type="AlphaFoldDB" id="A0A017RX14"/>
<name>A0A017RX14_9CLOT</name>
<accession>A0A017RX14</accession>
<keyword evidence="5" id="KW-0949">S-adenosyl-L-methionine</keyword>
<dbReference type="SUPFAM" id="SSF53335">
    <property type="entry name" value="S-adenosyl-L-methionine-dependent methyltransferases"/>
    <property type="match status" value="1"/>
</dbReference>
<dbReference type="Gene3D" id="3.40.50.150">
    <property type="entry name" value="Vaccinia Virus protein VP39"/>
    <property type="match status" value="1"/>
</dbReference>
<dbReference type="OrthoDB" id="9780707at2"/>
<evidence type="ECO:0000313" key="7">
    <source>
        <dbReference type="Proteomes" id="UP000019681"/>
    </source>
</evidence>
<protein>
    <submittedName>
        <fullName evidence="6">SAM-dependent methlyltransferase</fullName>
    </submittedName>
</protein>
<dbReference type="InterPro" id="IPR029063">
    <property type="entry name" value="SAM-dependent_MTases_sf"/>
</dbReference>
<evidence type="ECO:0000256" key="4">
    <source>
        <dbReference type="ARBA" id="ARBA00022679"/>
    </source>
</evidence>
<dbReference type="RefSeq" id="WP_035378295.1">
    <property type="nucleotide sequence ID" value="NZ_AZQP01000007.1"/>
</dbReference>
<organism evidence="6 7">
    <name type="scientific">Fervidicella metallireducens AeB</name>
    <dbReference type="NCBI Taxonomy" id="1403537"/>
    <lineage>
        <taxon>Bacteria</taxon>
        <taxon>Bacillati</taxon>
        <taxon>Bacillota</taxon>
        <taxon>Clostridia</taxon>
        <taxon>Eubacteriales</taxon>
        <taxon>Clostridiaceae</taxon>
        <taxon>Fervidicella</taxon>
    </lineage>
</organism>
<dbReference type="Proteomes" id="UP000019681">
    <property type="component" value="Unassembled WGS sequence"/>
</dbReference>
<keyword evidence="7" id="KW-1185">Reference proteome</keyword>
<dbReference type="PANTHER" id="PTHR43182">
    <property type="entry name" value="COBALT-PRECORRIN-6B C(15)-METHYLTRANSFERASE (DECARBOXYLATING)"/>
    <property type="match status" value="1"/>
</dbReference>
<dbReference type="STRING" id="1403537.Q428_03835"/>
<keyword evidence="2" id="KW-0169">Cobalamin biosynthesis</keyword>
<keyword evidence="4 6" id="KW-0808">Transferase</keyword>
<dbReference type="EMBL" id="AZQP01000007">
    <property type="protein sequence ID" value="EYE89227.1"/>
    <property type="molecule type" value="Genomic_DNA"/>
</dbReference>
<dbReference type="GO" id="GO:0009236">
    <property type="term" value="P:cobalamin biosynthetic process"/>
    <property type="evidence" value="ECO:0007669"/>
    <property type="project" value="UniProtKB-UniPathway"/>
</dbReference>
<comment type="caution">
    <text evidence="6">The sequence shown here is derived from an EMBL/GenBank/DDBJ whole genome shotgun (WGS) entry which is preliminary data.</text>
</comment>
<dbReference type="CDD" id="cd02440">
    <property type="entry name" value="AdoMet_MTases"/>
    <property type="match status" value="1"/>
</dbReference>
<dbReference type="GO" id="GO:0008276">
    <property type="term" value="F:protein methyltransferase activity"/>
    <property type="evidence" value="ECO:0007669"/>
    <property type="project" value="InterPro"/>
</dbReference>
<dbReference type="NCBIfam" id="TIGR02469">
    <property type="entry name" value="CbiT"/>
    <property type="match status" value="1"/>
</dbReference>
<dbReference type="PANTHER" id="PTHR43182:SF1">
    <property type="entry name" value="COBALT-PRECORRIN-7 C(5)-METHYLTRANSFERASE"/>
    <property type="match status" value="1"/>
</dbReference>
<evidence type="ECO:0000256" key="5">
    <source>
        <dbReference type="ARBA" id="ARBA00022691"/>
    </source>
</evidence>
<dbReference type="InterPro" id="IPR050714">
    <property type="entry name" value="Cobalamin_biosynth_MTase"/>
</dbReference>
<dbReference type="GO" id="GO:0032259">
    <property type="term" value="P:methylation"/>
    <property type="evidence" value="ECO:0007669"/>
    <property type="project" value="UniProtKB-KW"/>
</dbReference>
<proteinExistence type="predicted"/>
<evidence type="ECO:0000256" key="3">
    <source>
        <dbReference type="ARBA" id="ARBA00022603"/>
    </source>
</evidence>
<evidence type="ECO:0000256" key="2">
    <source>
        <dbReference type="ARBA" id="ARBA00022573"/>
    </source>
</evidence>
<gene>
    <name evidence="6" type="ORF">Q428_03835</name>
</gene>